<organism evidence="2 3">
    <name type="scientific">Alicyclobacillus acidoterrestris (strain ATCC 49025 / DSM 3922 / CIP 106132 / NCIMB 13137 / GD3B)</name>
    <dbReference type="NCBI Taxonomy" id="1356854"/>
    <lineage>
        <taxon>Bacteria</taxon>
        <taxon>Bacillati</taxon>
        <taxon>Bacillota</taxon>
        <taxon>Bacilli</taxon>
        <taxon>Bacillales</taxon>
        <taxon>Alicyclobacillaceae</taxon>
        <taxon>Alicyclobacillus</taxon>
    </lineage>
</organism>
<dbReference type="AlphaFoldDB" id="A0A9E7CS24"/>
<dbReference type="EMBL" id="CP080467">
    <property type="protein sequence ID" value="UNO50829.1"/>
    <property type="molecule type" value="Genomic_DNA"/>
</dbReference>
<dbReference type="SMART" id="SM00930">
    <property type="entry name" value="NIL"/>
    <property type="match status" value="1"/>
</dbReference>
<evidence type="ECO:0000313" key="3">
    <source>
        <dbReference type="Proteomes" id="UP000829401"/>
    </source>
</evidence>
<protein>
    <recommendedName>
        <fullName evidence="1">NIL domain-containing protein</fullName>
    </recommendedName>
</protein>
<feature type="domain" description="NIL" evidence="1">
    <location>
        <begin position="43"/>
        <end position="118"/>
    </location>
</feature>
<dbReference type="Proteomes" id="UP000829401">
    <property type="component" value="Chromosome"/>
</dbReference>
<proteinExistence type="predicted"/>
<dbReference type="Gene3D" id="3.30.70.260">
    <property type="match status" value="1"/>
</dbReference>
<reference evidence="3" key="1">
    <citation type="journal article" date="2022" name="G3 (Bethesda)">
        <title>Unveiling the complete genome sequence of Alicyclobacillus acidoterrestris DSM 3922T, a taint-producing strain.</title>
        <authorList>
            <person name="Leonardo I.C."/>
            <person name="Barreto Crespo M.T."/>
            <person name="Gaspar F.B."/>
        </authorList>
    </citation>
    <scope>NUCLEOTIDE SEQUENCE [LARGE SCALE GENOMIC DNA]</scope>
    <source>
        <strain evidence="3">DSM 3922</strain>
    </source>
</reference>
<dbReference type="Pfam" id="PF09383">
    <property type="entry name" value="NIL"/>
    <property type="match status" value="1"/>
</dbReference>
<evidence type="ECO:0000259" key="1">
    <source>
        <dbReference type="SMART" id="SM00930"/>
    </source>
</evidence>
<name>A0A9E7CS24_ALIAG</name>
<dbReference type="KEGG" id="aaco:K1I37_09405"/>
<sequence length="134" mass="14387">MTEGAIVESGRVLDVLLKPSHDVTKRLFQLHQAPLSLTVPPAATRVIEIAFTGATAHDPILADVAQSTGCTFSILRGTIDTVKDVPFGQLTIAWFGEKTAVDVAIVRLEQAGFMVLEERINDISPQATEVTVSC</sequence>
<dbReference type="SUPFAM" id="SSF55021">
    <property type="entry name" value="ACT-like"/>
    <property type="match status" value="1"/>
</dbReference>
<dbReference type="InterPro" id="IPR045865">
    <property type="entry name" value="ACT-like_dom_sf"/>
</dbReference>
<gene>
    <name evidence="2" type="ORF">K1I37_09405</name>
</gene>
<keyword evidence="3" id="KW-1185">Reference proteome</keyword>
<evidence type="ECO:0000313" key="2">
    <source>
        <dbReference type="EMBL" id="UNO50829.1"/>
    </source>
</evidence>
<dbReference type="InterPro" id="IPR018449">
    <property type="entry name" value="NIL_domain"/>
</dbReference>
<accession>A0A9E7CS24</accession>